<dbReference type="InterPro" id="IPR051023">
    <property type="entry name" value="PP2A_Regulatory_Subunit_A"/>
</dbReference>
<accession>A0A4U1FB04</accession>
<organism evidence="4 5">
    <name type="scientific">Monodon monoceros</name>
    <name type="common">Narwhal</name>
    <name type="synonym">Ceratodon monodon</name>
    <dbReference type="NCBI Taxonomy" id="40151"/>
    <lineage>
        <taxon>Eukaryota</taxon>
        <taxon>Metazoa</taxon>
        <taxon>Chordata</taxon>
        <taxon>Craniata</taxon>
        <taxon>Vertebrata</taxon>
        <taxon>Euteleostomi</taxon>
        <taxon>Mammalia</taxon>
        <taxon>Eutheria</taxon>
        <taxon>Laurasiatheria</taxon>
        <taxon>Artiodactyla</taxon>
        <taxon>Whippomorpha</taxon>
        <taxon>Cetacea</taxon>
        <taxon>Odontoceti</taxon>
        <taxon>Monodontidae</taxon>
        <taxon>Monodon</taxon>
    </lineage>
</organism>
<evidence type="ECO:0000256" key="3">
    <source>
        <dbReference type="SAM" id="MobiDB-lite"/>
    </source>
</evidence>
<dbReference type="InterPro" id="IPR016024">
    <property type="entry name" value="ARM-type_fold"/>
</dbReference>
<dbReference type="EMBL" id="RWIC01000241">
    <property type="protein sequence ID" value="TKC46812.1"/>
    <property type="molecule type" value="Genomic_DNA"/>
</dbReference>
<evidence type="ECO:0000256" key="2">
    <source>
        <dbReference type="PROSITE-ProRule" id="PRU00103"/>
    </source>
</evidence>
<protein>
    <submittedName>
        <fullName evidence="4">Uncharacterized protein</fullName>
    </submittedName>
</protein>
<reference evidence="5" key="1">
    <citation type="journal article" date="2019" name="IScience">
        <title>Narwhal Genome Reveals Long-Term Low Genetic Diversity despite Current Large Abundance Size.</title>
        <authorList>
            <person name="Westbury M.V."/>
            <person name="Petersen B."/>
            <person name="Garde E."/>
            <person name="Heide-Jorgensen M.P."/>
            <person name="Lorenzen E.D."/>
        </authorList>
    </citation>
    <scope>NUCLEOTIDE SEQUENCE [LARGE SCALE GENOMIC DNA]</scope>
</reference>
<evidence type="ECO:0000313" key="5">
    <source>
        <dbReference type="Proteomes" id="UP000308365"/>
    </source>
</evidence>
<evidence type="ECO:0000256" key="1">
    <source>
        <dbReference type="ARBA" id="ARBA00022737"/>
    </source>
</evidence>
<comment type="caution">
    <text evidence="4">The sequence shown here is derived from an EMBL/GenBank/DDBJ whole genome shotgun (WGS) entry which is preliminary data.</text>
</comment>
<feature type="compositionally biased region" description="Basic and acidic residues" evidence="3">
    <location>
        <begin position="266"/>
        <end position="299"/>
    </location>
</feature>
<gene>
    <name evidence="4" type="ORF">EI555_010164</name>
</gene>
<name>A0A4U1FB04_MONMO</name>
<dbReference type="Proteomes" id="UP000308365">
    <property type="component" value="Unassembled WGS sequence"/>
</dbReference>
<dbReference type="InterPro" id="IPR021133">
    <property type="entry name" value="HEAT_type_2"/>
</dbReference>
<proteinExistence type="predicted"/>
<dbReference type="SUPFAM" id="SSF48371">
    <property type="entry name" value="ARM repeat"/>
    <property type="match status" value="1"/>
</dbReference>
<dbReference type="PANTHER" id="PTHR10648:SF8">
    <property type="entry name" value="SERINE_THREONINE-PROTEIN PHOSPHATASE 4 REGULATORY SUBUNIT 1"/>
    <property type="match status" value="1"/>
</dbReference>
<feature type="region of interest" description="Disordered" evidence="3">
    <location>
        <begin position="260"/>
        <end position="360"/>
    </location>
</feature>
<dbReference type="GO" id="GO:0019888">
    <property type="term" value="F:protein phosphatase regulator activity"/>
    <property type="evidence" value="ECO:0007669"/>
    <property type="project" value="TreeGrafter"/>
</dbReference>
<dbReference type="PROSITE" id="PS50077">
    <property type="entry name" value="HEAT_REPEAT"/>
    <property type="match status" value="2"/>
</dbReference>
<feature type="repeat" description="HEAT" evidence="2">
    <location>
        <begin position="119"/>
        <end position="157"/>
    </location>
</feature>
<dbReference type="InterPro" id="IPR011989">
    <property type="entry name" value="ARM-like"/>
</dbReference>
<feature type="repeat" description="HEAT" evidence="2">
    <location>
        <begin position="160"/>
        <end position="199"/>
    </location>
</feature>
<dbReference type="GO" id="GO:0005737">
    <property type="term" value="C:cytoplasm"/>
    <property type="evidence" value="ECO:0007669"/>
    <property type="project" value="TreeGrafter"/>
</dbReference>
<dbReference type="PANTHER" id="PTHR10648">
    <property type="entry name" value="SERINE/THREONINE-PROTEIN PHOSPHATASE PP2A 65 KDA REGULATORY SUBUNIT"/>
    <property type="match status" value="1"/>
</dbReference>
<feature type="region of interest" description="Disordered" evidence="3">
    <location>
        <begin position="514"/>
        <end position="533"/>
    </location>
</feature>
<dbReference type="Gene3D" id="1.25.10.10">
    <property type="entry name" value="Leucine-rich Repeat Variant"/>
    <property type="match status" value="2"/>
</dbReference>
<sequence length="664" mass="73373">MSLIVGVDDCSSESDVIVVPSALDFVSQDDMLTPLGRLDKYAASENVFNRQMVARSLLDTLREVCDDERDCIAVLERISRLADDSEPTVRAELMEQVPHIALFCQENRPAIPYAFSKYLLPIVVRYLADQNNQVRKTSQAALLALLEQELIERFDVETKVCPVLVELTAPDSNDDVKTEAVAIMCKMAPMVGKDITERLILPRFCEMCCDCRMFHVRKVCAANFGDICSVVGQQATEEMLVRQAAFQSLGPFISTFANPSSSGQYFKEENKSSEDTSVEDKTRTRDEEVPEDAQIRLEDVPTDPTVFNSSVKLEGALDPDIGAESPRKPPGDSSLPCPLSSEPHQEAASNEDDKKPGTCRSASRLEVGASAQDSAPLDQELYNSFHFWRTPLPEIDLDVELEQGSGNKLGPEGLEGMPEATAPASANITMATRKELEEMIENLEPHIDDPDVKAQVDVLAAALRASSLDTCDEASEAARRAPQDELLGCRLDHGTAGPLTSETVENMESALRYIHDDSDSGTSGGFSPDEERRAKVQDVVPQALLDQYLSMTDPSRAQTVDTEIAKHCAYSLPGVALTLGRQNWHCLRETYETLASDMQWKVRRTLAFSIHELAVILGDQLTAADLVPIFNGFLKDLDEVRIGVLKHLHDFLKVIFKFFCIKAH</sequence>
<dbReference type="AlphaFoldDB" id="A0A4U1FB04"/>
<dbReference type="FunFam" id="1.25.10.10:FF:000161">
    <property type="entry name" value="serine/threonine-protein phosphatase 4 regulatory subunit 1"/>
    <property type="match status" value="1"/>
</dbReference>
<evidence type="ECO:0000313" key="4">
    <source>
        <dbReference type="EMBL" id="TKC46812.1"/>
    </source>
</evidence>
<keyword evidence="1" id="KW-0677">Repeat</keyword>